<evidence type="ECO:0000256" key="1">
    <source>
        <dbReference type="SAM" id="Phobius"/>
    </source>
</evidence>
<keyword evidence="3" id="KW-1185">Reference proteome</keyword>
<evidence type="ECO:0008006" key="4">
    <source>
        <dbReference type="Google" id="ProtNLM"/>
    </source>
</evidence>
<keyword evidence="1" id="KW-1133">Transmembrane helix</keyword>
<feature type="transmembrane region" description="Helical" evidence="1">
    <location>
        <begin position="106"/>
        <end position="124"/>
    </location>
</feature>
<accession>A0ABM9ANN3</accession>
<organism evidence="2 3">
    <name type="scientific">Emticicia aquatica</name>
    <dbReference type="NCBI Taxonomy" id="1681835"/>
    <lineage>
        <taxon>Bacteria</taxon>
        <taxon>Pseudomonadati</taxon>
        <taxon>Bacteroidota</taxon>
        <taxon>Cytophagia</taxon>
        <taxon>Cytophagales</taxon>
        <taxon>Leadbetterellaceae</taxon>
        <taxon>Emticicia</taxon>
    </lineage>
</organism>
<dbReference type="RefSeq" id="WP_238805720.1">
    <property type="nucleotide sequence ID" value="NZ_CAKLPY010000001.1"/>
</dbReference>
<keyword evidence="1" id="KW-0472">Membrane</keyword>
<evidence type="ECO:0000313" key="2">
    <source>
        <dbReference type="EMBL" id="CAH0995248.1"/>
    </source>
</evidence>
<proteinExistence type="predicted"/>
<keyword evidence="1" id="KW-0812">Transmembrane</keyword>
<gene>
    <name evidence="2" type="ORF">EMA8858_01368</name>
</gene>
<protein>
    <recommendedName>
        <fullName evidence="4">O-antigen ligase domain-containing protein</fullName>
    </recommendedName>
</protein>
<dbReference type="Proteomes" id="UP000837932">
    <property type="component" value="Unassembled WGS sequence"/>
</dbReference>
<feature type="transmembrane region" description="Helical" evidence="1">
    <location>
        <begin position="203"/>
        <end position="220"/>
    </location>
</feature>
<evidence type="ECO:0000313" key="3">
    <source>
        <dbReference type="Proteomes" id="UP000837932"/>
    </source>
</evidence>
<feature type="transmembrane region" description="Helical" evidence="1">
    <location>
        <begin position="395"/>
        <end position="416"/>
    </location>
</feature>
<comment type="caution">
    <text evidence="2">The sequence shown here is derived from an EMBL/GenBank/DDBJ whole genome shotgun (WGS) entry which is preliminary data.</text>
</comment>
<feature type="transmembrane region" description="Helical" evidence="1">
    <location>
        <begin position="131"/>
        <end position="151"/>
    </location>
</feature>
<dbReference type="EMBL" id="CAKLPY010000001">
    <property type="protein sequence ID" value="CAH0995248.1"/>
    <property type="molecule type" value="Genomic_DNA"/>
</dbReference>
<feature type="transmembrane region" description="Helical" evidence="1">
    <location>
        <begin position="18"/>
        <end position="34"/>
    </location>
</feature>
<feature type="transmembrane region" description="Helical" evidence="1">
    <location>
        <begin position="255"/>
        <end position="275"/>
    </location>
</feature>
<name>A0ABM9ANN3_9BACT</name>
<sequence>MFIYLDWLFIKFNRCRQSIGLSFFFGGLPIVYFFRDGLKLAQGSSAFTAAIAILSLLMAFPTNPKKLYQTNLVGYLMCIFYVTIALTYLAGYAPNRGWFTNTPVEVANQLVFVTAMFIFAGISINSLKQHFLYFMVLFCTLGGLSLLYYIARNPAYVIGMRAAISFGDEGGMASMGNPHIYAKSAYFGVISGVILLRTERRGLWRLGLIGSVLILLLVVALCQAMAMVLVTGIFFFFYFISNIKAHVIYKALKWIFGWQGLLLFFCLAYVSLSIINSTKFNDYFIHTFDLITDRLGKIITSFFSGAENPKVKALIEDSSASTRVTNITNVFNAFEKNVENGNWLQIFFGHGYQDYYVDSPFIETFHDLGIMGFSIFAVLHIVIMRWVVKEVFNPTCNFTLMLAYFFLATFIQNFTFGMPYDYGRWCAMAFVARFALNYKKTPITQTQINPIQN</sequence>
<reference evidence="2" key="1">
    <citation type="submission" date="2021-12" db="EMBL/GenBank/DDBJ databases">
        <authorList>
            <person name="Rodrigo-Torres L."/>
            <person name="Arahal R. D."/>
            <person name="Lucena T."/>
        </authorList>
    </citation>
    <scope>NUCLEOTIDE SEQUENCE</scope>
    <source>
        <strain evidence="2">CECT 8858</strain>
    </source>
</reference>
<feature type="transmembrane region" description="Helical" evidence="1">
    <location>
        <begin position="40"/>
        <end position="60"/>
    </location>
</feature>
<feature type="transmembrane region" description="Helical" evidence="1">
    <location>
        <begin position="368"/>
        <end position="388"/>
    </location>
</feature>
<feature type="transmembrane region" description="Helical" evidence="1">
    <location>
        <begin position="72"/>
        <end position="94"/>
    </location>
</feature>